<accession>A0AAW8TJ63</accession>
<dbReference type="EMBL" id="JARPYT010000018">
    <property type="protein sequence ID" value="MDT2638083.1"/>
    <property type="molecule type" value="Genomic_DNA"/>
</dbReference>
<sequence>MGEPFMSYHPDPLIRDYQDRGMAKWLGFYLSEHTAEMNAEKNARDLRQQRNLQMSELEIADILHRSYLTKSVVEIQLAVLTAEGQPIADVIGVVCGFDDTLIFLMNDRMEIQAVSNESIHHVHLARTIKWSEFS</sequence>
<dbReference type="AlphaFoldDB" id="A0AAW8TJ63"/>
<evidence type="ECO:0008006" key="3">
    <source>
        <dbReference type="Google" id="ProtNLM"/>
    </source>
</evidence>
<name>A0AAW8TJ63_9ENTE</name>
<comment type="caution">
    <text evidence="1">The sequence shown here is derived from an EMBL/GenBank/DDBJ whole genome shotgun (WGS) entry which is preliminary data.</text>
</comment>
<gene>
    <name evidence="1" type="ORF">P7D36_11325</name>
</gene>
<dbReference type="RefSeq" id="WP_311808949.1">
    <property type="nucleotide sequence ID" value="NZ_JARPYS010000014.1"/>
</dbReference>
<organism evidence="1 2">
    <name type="scientific">Enterococcus dongliensis</name>
    <dbReference type="NCBI Taxonomy" id="2559925"/>
    <lineage>
        <taxon>Bacteria</taxon>
        <taxon>Bacillati</taxon>
        <taxon>Bacillota</taxon>
        <taxon>Bacilli</taxon>
        <taxon>Lactobacillales</taxon>
        <taxon>Enterococcaceae</taxon>
        <taxon>Enterococcus</taxon>
    </lineage>
</organism>
<proteinExistence type="predicted"/>
<reference evidence="1" key="1">
    <citation type="submission" date="2023-03" db="EMBL/GenBank/DDBJ databases">
        <authorList>
            <person name="Shen W."/>
            <person name="Cai J."/>
        </authorList>
    </citation>
    <scope>NUCLEOTIDE SEQUENCE</scope>
    <source>
        <strain evidence="1">P55-2</strain>
    </source>
</reference>
<evidence type="ECO:0000313" key="1">
    <source>
        <dbReference type="EMBL" id="MDT2638083.1"/>
    </source>
</evidence>
<evidence type="ECO:0000313" key="2">
    <source>
        <dbReference type="Proteomes" id="UP001245561"/>
    </source>
</evidence>
<protein>
    <recommendedName>
        <fullName evidence="3">YolD-like protein</fullName>
    </recommendedName>
</protein>
<dbReference type="Proteomes" id="UP001245561">
    <property type="component" value="Unassembled WGS sequence"/>
</dbReference>